<keyword evidence="4" id="KW-1185">Reference proteome</keyword>
<comment type="caution">
    <text evidence="3">The sequence shown here is derived from an EMBL/GenBank/DDBJ whole genome shotgun (WGS) entry which is preliminary data.</text>
</comment>
<dbReference type="EMBL" id="JOPB01000007">
    <property type="protein sequence ID" value="OUI78426.1"/>
    <property type="molecule type" value="Genomic_DNA"/>
</dbReference>
<reference evidence="4" key="1">
    <citation type="submission" date="2014-06" db="EMBL/GenBank/DDBJ databases">
        <authorList>
            <person name="Winans N.J."/>
            <person name="Newell P.D."/>
            <person name="Douglas A.E."/>
        </authorList>
    </citation>
    <scope>NUCLEOTIDE SEQUENCE [LARGE SCALE GENOMIC DNA]</scope>
    <source>
        <strain evidence="4">DmL_052</strain>
    </source>
</reference>
<evidence type="ECO:0000256" key="1">
    <source>
        <dbReference type="SAM" id="MobiDB-lite"/>
    </source>
</evidence>
<feature type="region of interest" description="Disordered" evidence="1">
    <location>
        <begin position="1"/>
        <end position="27"/>
    </location>
</feature>
<gene>
    <name evidence="3" type="ORF">HK18_10400</name>
</gene>
<protein>
    <submittedName>
        <fullName evidence="3">Uncharacterized protein</fullName>
    </submittedName>
</protein>
<sequence length="158" mass="18151">MSDLNKTSKDTVKQNEQSSRLTGRPHRSVKRRIIQRVLVALLFSAGVIGANEMGWLNNISQQLTKQKVNWLDNKQVTQYLREVINDQKLSDTPSKCLVFVINNDNGGDIVDMQVREQHNNLCTNTRSDFPLLFTFRVNRTDGNIQIDKGTPNHFYPIH</sequence>
<dbReference type="Proteomes" id="UP000194946">
    <property type="component" value="Unassembled WGS sequence"/>
</dbReference>
<accession>A0A251ZUS9</accession>
<keyword evidence="2" id="KW-0472">Membrane</keyword>
<evidence type="ECO:0000313" key="3">
    <source>
        <dbReference type="EMBL" id="OUI78426.1"/>
    </source>
</evidence>
<feature type="transmembrane region" description="Helical" evidence="2">
    <location>
        <begin position="37"/>
        <end position="56"/>
    </location>
</feature>
<evidence type="ECO:0000313" key="4">
    <source>
        <dbReference type="Proteomes" id="UP000194946"/>
    </source>
</evidence>
<name>A0A251ZUS9_9PROT</name>
<evidence type="ECO:0000256" key="2">
    <source>
        <dbReference type="SAM" id="Phobius"/>
    </source>
</evidence>
<dbReference type="RefSeq" id="WP_008853098.1">
    <property type="nucleotide sequence ID" value="NZ_JOPB01000007.1"/>
</dbReference>
<dbReference type="AlphaFoldDB" id="A0A251ZUS9"/>
<organism evidence="3 4">
    <name type="scientific">Commensalibacter intestini</name>
    <dbReference type="NCBI Taxonomy" id="479936"/>
    <lineage>
        <taxon>Bacteria</taxon>
        <taxon>Pseudomonadati</taxon>
        <taxon>Pseudomonadota</taxon>
        <taxon>Alphaproteobacteria</taxon>
        <taxon>Acetobacterales</taxon>
        <taxon>Acetobacteraceae</taxon>
    </lineage>
</organism>
<keyword evidence="2" id="KW-0812">Transmembrane</keyword>
<proteinExistence type="predicted"/>
<keyword evidence="2" id="KW-1133">Transmembrane helix</keyword>
<feature type="compositionally biased region" description="Basic and acidic residues" evidence="1">
    <location>
        <begin position="1"/>
        <end position="13"/>
    </location>
</feature>